<evidence type="ECO:0000259" key="12">
    <source>
        <dbReference type="PROSITE" id="PS50089"/>
    </source>
</evidence>
<keyword evidence="5" id="KW-0479">Metal-binding</keyword>
<evidence type="ECO:0000256" key="7">
    <source>
        <dbReference type="ARBA" id="ARBA00022771"/>
    </source>
</evidence>
<dbReference type="PROSITE" id="PS51873">
    <property type="entry name" value="TRIAD"/>
    <property type="match status" value="1"/>
</dbReference>
<evidence type="ECO:0000256" key="6">
    <source>
        <dbReference type="ARBA" id="ARBA00022737"/>
    </source>
</evidence>
<dbReference type="InterPro" id="IPR048962">
    <property type="entry name" value="ARIH1-like_UBL"/>
</dbReference>
<dbReference type="FunFam" id="3.30.40.10:FF:000019">
    <property type="entry name" value="RBR-type E3 ubiquitin transferase"/>
    <property type="match status" value="1"/>
</dbReference>
<dbReference type="Proteomes" id="UP001151699">
    <property type="component" value="Chromosome A"/>
</dbReference>
<feature type="region of interest" description="Disordered" evidence="11">
    <location>
        <begin position="425"/>
        <end position="570"/>
    </location>
</feature>
<keyword evidence="7 10" id="KW-0863">Zinc-finger</keyword>
<dbReference type="InterPro" id="IPR002867">
    <property type="entry name" value="IBR_dom"/>
</dbReference>
<evidence type="ECO:0000256" key="8">
    <source>
        <dbReference type="ARBA" id="ARBA00022786"/>
    </source>
</evidence>
<feature type="domain" description="RING-type" evidence="13">
    <location>
        <begin position="118"/>
        <end position="343"/>
    </location>
</feature>
<feature type="compositionally biased region" description="Low complexity" evidence="11">
    <location>
        <begin position="465"/>
        <end position="519"/>
    </location>
</feature>
<evidence type="ECO:0000313" key="15">
    <source>
        <dbReference type="Proteomes" id="UP001151699"/>
    </source>
</evidence>
<dbReference type="GO" id="GO:0016567">
    <property type="term" value="P:protein ubiquitination"/>
    <property type="evidence" value="ECO:0007669"/>
    <property type="project" value="InterPro"/>
</dbReference>
<feature type="compositionally biased region" description="Polar residues" evidence="11">
    <location>
        <begin position="599"/>
        <end position="614"/>
    </location>
</feature>
<feature type="compositionally biased region" description="Basic and acidic residues" evidence="11">
    <location>
        <begin position="554"/>
        <end position="563"/>
    </location>
</feature>
<evidence type="ECO:0000256" key="3">
    <source>
        <dbReference type="ARBA" id="ARBA00012251"/>
    </source>
</evidence>
<dbReference type="OrthoDB" id="1431934at2759"/>
<evidence type="ECO:0000256" key="5">
    <source>
        <dbReference type="ARBA" id="ARBA00022723"/>
    </source>
</evidence>
<dbReference type="Pfam" id="PF01485">
    <property type="entry name" value="IBR"/>
    <property type="match status" value="2"/>
</dbReference>
<accession>A0A9Q0NDD5</accession>
<dbReference type="Pfam" id="PF21235">
    <property type="entry name" value="UBA_ARI1"/>
    <property type="match status" value="1"/>
</dbReference>
<dbReference type="Gene3D" id="3.30.40.10">
    <property type="entry name" value="Zinc/RING finger domain, C3HC4 (zinc finger)"/>
    <property type="match status" value="1"/>
</dbReference>
<feature type="region of interest" description="Disordered" evidence="11">
    <location>
        <begin position="599"/>
        <end position="620"/>
    </location>
</feature>
<keyword evidence="8" id="KW-0833">Ubl conjugation pathway</keyword>
<reference evidence="14" key="1">
    <citation type="submission" date="2022-07" db="EMBL/GenBank/DDBJ databases">
        <authorList>
            <person name="Trinca V."/>
            <person name="Uliana J.V.C."/>
            <person name="Torres T.T."/>
            <person name="Ward R.J."/>
            <person name="Monesi N."/>
        </authorList>
    </citation>
    <scope>NUCLEOTIDE SEQUENCE</scope>
    <source>
        <strain evidence="14">HSMRA1968</strain>
        <tissue evidence="14">Whole embryos</tissue>
    </source>
</reference>
<dbReference type="GO" id="GO:0008270">
    <property type="term" value="F:zinc ion binding"/>
    <property type="evidence" value="ECO:0007669"/>
    <property type="project" value="UniProtKB-KW"/>
</dbReference>
<keyword evidence="15" id="KW-1185">Reference proteome</keyword>
<dbReference type="InterPro" id="IPR001841">
    <property type="entry name" value="Znf_RING"/>
</dbReference>
<name>A0A9Q0NDD5_9DIPT</name>
<comment type="catalytic activity">
    <reaction evidence="1">
        <text>[E2 ubiquitin-conjugating enzyme]-S-ubiquitinyl-L-cysteine + [acceptor protein]-L-lysine = [E2 ubiquitin-conjugating enzyme]-L-cysteine + [acceptor protein]-N(6)-ubiquitinyl-L-lysine.</text>
        <dbReference type="EC" id="2.3.2.31"/>
    </reaction>
</comment>
<organism evidence="14 15">
    <name type="scientific">Pseudolycoriella hygida</name>
    <dbReference type="NCBI Taxonomy" id="35572"/>
    <lineage>
        <taxon>Eukaryota</taxon>
        <taxon>Metazoa</taxon>
        <taxon>Ecdysozoa</taxon>
        <taxon>Arthropoda</taxon>
        <taxon>Hexapoda</taxon>
        <taxon>Insecta</taxon>
        <taxon>Pterygota</taxon>
        <taxon>Neoptera</taxon>
        <taxon>Endopterygota</taxon>
        <taxon>Diptera</taxon>
        <taxon>Nematocera</taxon>
        <taxon>Sciaroidea</taxon>
        <taxon>Sciaridae</taxon>
        <taxon>Pseudolycoriella</taxon>
    </lineage>
</organism>
<dbReference type="GO" id="GO:0061630">
    <property type="term" value="F:ubiquitin protein ligase activity"/>
    <property type="evidence" value="ECO:0007669"/>
    <property type="project" value="UniProtKB-EC"/>
</dbReference>
<feature type="compositionally biased region" description="Basic residues" evidence="11">
    <location>
        <begin position="444"/>
        <end position="464"/>
    </location>
</feature>
<comment type="caution">
    <text evidence="14">The sequence shown here is derived from an EMBL/GenBank/DDBJ whole genome shotgun (WGS) entry which is preliminary data.</text>
</comment>
<dbReference type="SMART" id="SM00647">
    <property type="entry name" value="IBR"/>
    <property type="match status" value="1"/>
</dbReference>
<comment type="similarity">
    <text evidence="2">Belongs to the RBR family. Ariadne subfamily.</text>
</comment>
<evidence type="ECO:0000256" key="9">
    <source>
        <dbReference type="ARBA" id="ARBA00022833"/>
    </source>
</evidence>
<keyword evidence="6" id="KW-0677">Repeat</keyword>
<keyword evidence="4" id="KW-0808">Transferase</keyword>
<dbReference type="EMBL" id="WJQU01000001">
    <property type="protein sequence ID" value="KAJ6647299.1"/>
    <property type="molecule type" value="Genomic_DNA"/>
</dbReference>
<dbReference type="InterPro" id="IPR013083">
    <property type="entry name" value="Znf_RING/FYVE/PHD"/>
</dbReference>
<evidence type="ECO:0000256" key="4">
    <source>
        <dbReference type="ARBA" id="ARBA00022679"/>
    </source>
</evidence>
<evidence type="ECO:0000256" key="11">
    <source>
        <dbReference type="SAM" id="MobiDB-lite"/>
    </source>
</evidence>
<evidence type="ECO:0000256" key="2">
    <source>
        <dbReference type="ARBA" id="ARBA00005884"/>
    </source>
</evidence>
<dbReference type="InterPro" id="IPR031127">
    <property type="entry name" value="E3_UB_ligase_RBR"/>
</dbReference>
<evidence type="ECO:0000256" key="1">
    <source>
        <dbReference type="ARBA" id="ARBA00001798"/>
    </source>
</evidence>
<dbReference type="SUPFAM" id="SSF57850">
    <property type="entry name" value="RING/U-box"/>
    <property type="match status" value="3"/>
</dbReference>
<dbReference type="PANTHER" id="PTHR11685">
    <property type="entry name" value="RBR FAMILY RING FINGER AND IBR DOMAIN-CONTAINING"/>
    <property type="match status" value="1"/>
</dbReference>
<feature type="domain" description="RING-type" evidence="12">
    <location>
        <begin position="122"/>
        <end position="171"/>
    </location>
</feature>
<feature type="compositionally biased region" description="Polar residues" evidence="11">
    <location>
        <begin position="520"/>
        <end position="553"/>
    </location>
</feature>
<evidence type="ECO:0000256" key="10">
    <source>
        <dbReference type="PROSITE-ProRule" id="PRU00175"/>
    </source>
</evidence>
<dbReference type="EC" id="2.3.2.31" evidence="3"/>
<proteinExistence type="inferred from homology"/>
<dbReference type="AlphaFoldDB" id="A0A9Q0NDD5"/>
<evidence type="ECO:0000313" key="14">
    <source>
        <dbReference type="EMBL" id="KAJ6647299.1"/>
    </source>
</evidence>
<dbReference type="Gene3D" id="1.20.120.1750">
    <property type="match status" value="2"/>
</dbReference>
<dbReference type="PROSITE" id="PS50089">
    <property type="entry name" value="ZF_RING_2"/>
    <property type="match status" value="1"/>
</dbReference>
<sequence>MKGDEFEWEVITRDHSSPMSELMKSPANPTGIGAISTNNNCTVLKAKDITECIREAIEDVNSILGLGKKVARLLLIHCKWDKVLLMEKFFNDHQKLYEEAHVINEANSTKSNTSANSESNECGICLCEMTFDETVTNSCEHKFCKTCWSLYLKMKIMTEGAGDFIFCPETKCNVLIDKDLVYKVLSGNDVVLKQYERLITNSFVQQNLLVRWCPGPGCKFAIRVEGLSFKPIFCKCECNHEFCFDCGDKWHELIPCDVLRKFDDDVFNGLFRSIGKKPAEKKKKVYELNIKRCPQANCSVYIQKMMGCNVVRCSNCYTVFCWDCMRCFKGMTNAYYHQCTEFGSGRSPSPVEDSEFIESEVLEEPWAESWDFRRNRRFAGNHLENMPWFTTDSTTDESDDEIDAMKIGFSTTPLTQRRLQNFRKRKVSPNHALAFPTSNGVMTRSRRHLGTVKKRNAKSRKRNASSKTSQSVPSSSQSVVSKSQSVASTSQSVASTSQNVASTSQSVASTSQRVASTSQRVASTSQSGAFTSLRVASTSQKLSKENLPSTSEEYLSRKSDTTRSRMPRGVLTRAEHLKANLAKTSQDFASTSQDFASTSQDFASTSQDFPSTLKTPKEENQKQVIDLDIYPAFPNDDLNPADRKIAYYSQYLKESDNFEDAMVDLTTIRHNIPYVPNPDYLNSFERVMITLCQCRYTLKYSSIFIMYLESGSEFFILKNLLKDLRDATNQLSGETSHYSTFEYSKQFPQLAFELERNCQLRRRAVLDHVDYGYDYDLWSFDGTSE</sequence>
<evidence type="ECO:0000259" key="13">
    <source>
        <dbReference type="PROSITE" id="PS51873"/>
    </source>
</evidence>
<dbReference type="InterPro" id="IPR044066">
    <property type="entry name" value="TRIAD_supradom"/>
</dbReference>
<gene>
    <name evidence="14" type="primary">ARIH1</name>
    <name evidence="14" type="ORF">Bhyg_02521</name>
</gene>
<keyword evidence="9" id="KW-0862">Zinc</keyword>
<protein>
    <recommendedName>
        <fullName evidence="3">RBR-type E3 ubiquitin transferase</fullName>
        <ecNumber evidence="3">2.3.2.31</ecNumber>
    </recommendedName>
</protein>